<comment type="pathway">
    <text evidence="2">Protein modification; protein ubiquitination.</text>
</comment>
<dbReference type="PANTHER" id="PTHR26379">
    <property type="entry name" value="BTB/POZ AND MATH DOMAIN-CONTAINING PROTEIN 1"/>
    <property type="match status" value="1"/>
</dbReference>
<evidence type="ECO:0000256" key="4">
    <source>
        <dbReference type="SAM" id="MobiDB-lite"/>
    </source>
</evidence>
<sequence>MGVGKHIASESFTVGGYQWAIYFYPDGKNPEDHSTYVSVFVALASEGTDVRALFELTLLDQSGKGKHKVHSHFDRALESGPYTLKYRGSMWGYKRFFRRAMLETSDFLKDDCLKINCTVGVVVSETDCPRLHSIQVPESDIGSHFGILLENEEGSDITFNVLGEKFHAHKLVLAARSPVFEAEFSDRMEDDNEIVVTDMEPKVFKALLHFIYRDSLIDDEEFVGTSSSSMPSVSDALAAKLLAAADKYDLPRLRLMCESVLCKDISVNSVANILALADRHYAMDLKSVCLKFAAENLVVSEKGHILYFWFRLFMDPGSGQPAVSDYSIGAAVMRSDGFEYLKENCPSLQSELLKTVAGCEEEFSGGGKSRSVWAHLSDGGDTINRSVRQQTWENGGEQNQGMWVQLDGGGDGEGSPRQEE</sequence>
<evidence type="ECO:0000256" key="3">
    <source>
        <dbReference type="ARBA" id="ARBA00010846"/>
    </source>
</evidence>
<dbReference type="Proteomes" id="UP000593568">
    <property type="component" value="Unassembled WGS sequence"/>
</dbReference>
<feature type="compositionally biased region" description="Polar residues" evidence="4">
    <location>
        <begin position="391"/>
        <end position="402"/>
    </location>
</feature>
<protein>
    <recommendedName>
        <fullName evidence="9">BTB/POZ and MATH domain-containing protein 4</fullName>
    </recommendedName>
</protein>
<evidence type="ECO:0000256" key="2">
    <source>
        <dbReference type="ARBA" id="ARBA00004906"/>
    </source>
</evidence>
<dbReference type="SMART" id="SM00225">
    <property type="entry name" value="BTB"/>
    <property type="match status" value="1"/>
</dbReference>
<dbReference type="SUPFAM" id="SSF54695">
    <property type="entry name" value="POZ domain"/>
    <property type="match status" value="1"/>
</dbReference>
<dbReference type="GO" id="GO:0016567">
    <property type="term" value="P:protein ubiquitination"/>
    <property type="evidence" value="ECO:0007669"/>
    <property type="project" value="UniProtKB-UniPathway"/>
</dbReference>
<dbReference type="FunFam" id="3.30.710.10:FF:000136">
    <property type="entry name" value="BTB-POZ and math domain 1"/>
    <property type="match status" value="1"/>
</dbReference>
<evidence type="ECO:0000313" key="7">
    <source>
        <dbReference type="EMBL" id="MBA0770553.1"/>
    </source>
</evidence>
<dbReference type="SUPFAM" id="SSF49599">
    <property type="entry name" value="TRAF domain-like"/>
    <property type="match status" value="1"/>
</dbReference>
<dbReference type="UniPathway" id="UPA00143"/>
<dbReference type="GO" id="GO:0071472">
    <property type="term" value="P:cellular response to salt stress"/>
    <property type="evidence" value="ECO:0007669"/>
    <property type="project" value="UniProtKB-ARBA"/>
</dbReference>
<dbReference type="PROSITE" id="PS50097">
    <property type="entry name" value="BTB"/>
    <property type="match status" value="1"/>
</dbReference>
<keyword evidence="8" id="KW-1185">Reference proteome</keyword>
<feature type="region of interest" description="Disordered" evidence="4">
    <location>
        <begin position="391"/>
        <end position="420"/>
    </location>
</feature>
<comment type="similarity">
    <text evidence="3">Belongs to the Tdpoz family.</text>
</comment>
<dbReference type="Gene3D" id="3.30.710.10">
    <property type="entry name" value="Potassium Channel Kv1.1, Chain A"/>
    <property type="match status" value="1"/>
</dbReference>
<dbReference type="InterPro" id="IPR034090">
    <property type="entry name" value="BPM_C"/>
</dbReference>
<dbReference type="CDD" id="cd18280">
    <property type="entry name" value="BTB_POZ_BPM_plant"/>
    <property type="match status" value="1"/>
</dbReference>
<feature type="domain" description="MATH" evidence="6">
    <location>
        <begin position="1"/>
        <end position="119"/>
    </location>
</feature>
<dbReference type="PANTHER" id="PTHR26379:SF466">
    <property type="entry name" value="BTB_POZ AND MATH DOMAIN-CONTAINING PROTEIN 4"/>
    <property type="match status" value="1"/>
</dbReference>
<evidence type="ECO:0008006" key="9">
    <source>
        <dbReference type="Google" id="ProtNLM"/>
    </source>
</evidence>
<dbReference type="Gene3D" id="2.60.210.10">
    <property type="entry name" value="Apoptosis, Tumor Necrosis Factor Receptor Associated Protein 2, Chain A"/>
    <property type="match status" value="1"/>
</dbReference>
<dbReference type="InterPro" id="IPR002083">
    <property type="entry name" value="MATH/TRAF_dom"/>
</dbReference>
<dbReference type="CDD" id="cd14736">
    <property type="entry name" value="BACK_AtBPM-like"/>
    <property type="match status" value="1"/>
</dbReference>
<gene>
    <name evidence="7" type="ORF">Gotri_019174</name>
</gene>
<dbReference type="InterPro" id="IPR011333">
    <property type="entry name" value="SKP1/BTB/POZ_sf"/>
</dbReference>
<dbReference type="InterPro" id="IPR056423">
    <property type="entry name" value="BACK_BPM_SPOP"/>
</dbReference>
<dbReference type="InterPro" id="IPR000210">
    <property type="entry name" value="BTB/POZ_dom"/>
</dbReference>
<dbReference type="CDD" id="cd00121">
    <property type="entry name" value="MATH"/>
    <property type="match status" value="1"/>
</dbReference>
<comment type="caution">
    <text evidence="7">The sequence shown here is derived from an EMBL/GenBank/DDBJ whole genome shotgun (WGS) entry which is preliminary data.</text>
</comment>
<proteinExistence type="inferred from homology"/>
<feature type="domain" description="BTB" evidence="5">
    <location>
        <begin position="155"/>
        <end position="220"/>
    </location>
</feature>
<dbReference type="Pfam" id="PF22486">
    <property type="entry name" value="MATH_2"/>
    <property type="match status" value="1"/>
</dbReference>
<evidence type="ECO:0000259" key="6">
    <source>
        <dbReference type="PROSITE" id="PS50144"/>
    </source>
</evidence>
<dbReference type="SMART" id="SM00061">
    <property type="entry name" value="MATH"/>
    <property type="match status" value="1"/>
</dbReference>
<dbReference type="PROSITE" id="PS50144">
    <property type="entry name" value="MATH"/>
    <property type="match status" value="1"/>
</dbReference>
<dbReference type="AlphaFoldDB" id="A0A7J9EBY1"/>
<dbReference type="InterPro" id="IPR045005">
    <property type="entry name" value="BPM1-6"/>
</dbReference>
<evidence type="ECO:0000313" key="8">
    <source>
        <dbReference type="Proteomes" id="UP000593568"/>
    </source>
</evidence>
<dbReference type="Pfam" id="PF00651">
    <property type="entry name" value="BTB"/>
    <property type="match status" value="1"/>
</dbReference>
<dbReference type="Pfam" id="PF24570">
    <property type="entry name" value="BACK_BPM_SPOP"/>
    <property type="match status" value="1"/>
</dbReference>
<accession>A0A7J9EBY1</accession>
<comment type="function">
    <text evidence="1">May act as a substrate-specific adapter of an E3 ubiquitin-protein ligase complex (CUL3-RBX1-BTB) which mediates the ubiquitination and subsequent proteasomal degradation of target proteins.</text>
</comment>
<dbReference type="EMBL" id="JABEZW010000007">
    <property type="protein sequence ID" value="MBA0770553.1"/>
    <property type="molecule type" value="Genomic_DNA"/>
</dbReference>
<evidence type="ECO:0000259" key="5">
    <source>
        <dbReference type="PROSITE" id="PS50097"/>
    </source>
</evidence>
<dbReference type="InterPro" id="IPR008974">
    <property type="entry name" value="TRAF-like"/>
</dbReference>
<name>A0A7J9EBY1_9ROSI</name>
<reference evidence="7 8" key="1">
    <citation type="journal article" date="2019" name="Genome Biol. Evol.">
        <title>Insights into the evolution of the New World diploid cottons (Gossypium, subgenus Houzingenia) based on genome sequencing.</title>
        <authorList>
            <person name="Grover C.E."/>
            <person name="Arick M.A. 2nd"/>
            <person name="Thrash A."/>
            <person name="Conover J.L."/>
            <person name="Sanders W.S."/>
            <person name="Peterson D.G."/>
            <person name="Frelichowski J.E."/>
            <person name="Scheffler J.A."/>
            <person name="Scheffler B.E."/>
            <person name="Wendel J.F."/>
        </authorList>
    </citation>
    <scope>NUCLEOTIDE SEQUENCE [LARGE SCALE GENOMIC DNA]</scope>
    <source>
        <strain evidence="7">8</strain>
        <tissue evidence="7">Leaf</tissue>
    </source>
</reference>
<evidence type="ECO:0000256" key="1">
    <source>
        <dbReference type="ARBA" id="ARBA00002668"/>
    </source>
</evidence>
<dbReference type="Gene3D" id="1.25.40.420">
    <property type="match status" value="1"/>
</dbReference>
<organism evidence="7 8">
    <name type="scientific">Gossypium trilobum</name>
    <dbReference type="NCBI Taxonomy" id="34281"/>
    <lineage>
        <taxon>Eukaryota</taxon>
        <taxon>Viridiplantae</taxon>
        <taxon>Streptophyta</taxon>
        <taxon>Embryophyta</taxon>
        <taxon>Tracheophyta</taxon>
        <taxon>Spermatophyta</taxon>
        <taxon>Magnoliopsida</taxon>
        <taxon>eudicotyledons</taxon>
        <taxon>Gunneridae</taxon>
        <taxon>Pentapetalae</taxon>
        <taxon>rosids</taxon>
        <taxon>malvids</taxon>
        <taxon>Malvales</taxon>
        <taxon>Malvaceae</taxon>
        <taxon>Malvoideae</taxon>
        <taxon>Gossypium</taxon>
    </lineage>
</organism>